<evidence type="ECO:0000256" key="2">
    <source>
        <dbReference type="ARBA" id="ARBA00023002"/>
    </source>
</evidence>
<keyword evidence="2 5" id="KW-0560">Oxidoreductase</keyword>
<feature type="domain" description="MsrB" evidence="4">
    <location>
        <begin position="31"/>
        <end position="152"/>
    </location>
</feature>
<dbReference type="GO" id="GO:0033743">
    <property type="term" value="F:peptide-methionine (R)-S-oxide reductase activity"/>
    <property type="evidence" value="ECO:0007669"/>
    <property type="project" value="UniProtKB-EC"/>
</dbReference>
<reference evidence="5" key="1">
    <citation type="submission" date="2021-02" db="EMBL/GenBank/DDBJ databases">
        <title>Skermanella TT6 skin isolate.</title>
        <authorList>
            <person name="Lee K."/>
            <person name="Ganzorig M."/>
        </authorList>
    </citation>
    <scope>NUCLEOTIDE SEQUENCE</scope>
    <source>
        <strain evidence="5">TT6</strain>
    </source>
</reference>
<dbReference type="Proteomes" id="UP000595197">
    <property type="component" value="Chromosome"/>
</dbReference>
<dbReference type="Pfam" id="PF01641">
    <property type="entry name" value="SelR"/>
    <property type="match status" value="1"/>
</dbReference>
<dbReference type="EMBL" id="CP067420">
    <property type="protein sequence ID" value="QQP89816.1"/>
    <property type="molecule type" value="Genomic_DNA"/>
</dbReference>
<evidence type="ECO:0000256" key="1">
    <source>
        <dbReference type="ARBA" id="ARBA00012499"/>
    </source>
</evidence>
<dbReference type="PROSITE" id="PS51790">
    <property type="entry name" value="MSRB"/>
    <property type="match status" value="1"/>
</dbReference>
<dbReference type="RefSeq" id="WP_201076538.1">
    <property type="nucleotide sequence ID" value="NZ_CP067420.1"/>
</dbReference>
<evidence type="ECO:0000259" key="4">
    <source>
        <dbReference type="PROSITE" id="PS51790"/>
    </source>
</evidence>
<dbReference type="SUPFAM" id="SSF51316">
    <property type="entry name" value="Mss4-like"/>
    <property type="match status" value="1"/>
</dbReference>
<evidence type="ECO:0000256" key="3">
    <source>
        <dbReference type="ARBA" id="ARBA00048488"/>
    </source>
</evidence>
<dbReference type="NCBIfam" id="TIGR00357">
    <property type="entry name" value="peptide-methionine (R)-S-oxide reductase MsrB"/>
    <property type="match status" value="1"/>
</dbReference>
<dbReference type="EC" id="1.8.4.12" evidence="1"/>
<accession>A0ABX7B631</accession>
<keyword evidence="6" id="KW-1185">Reference proteome</keyword>
<dbReference type="InterPro" id="IPR011057">
    <property type="entry name" value="Mss4-like_sf"/>
</dbReference>
<sequence length="152" mass="16406">MAILGAGGLFKSLTGGTNQASATQFPVQKADAEWRQQLTPEQYHVLREHGTERAGTSPLNAEKRSGTFVCAGCGQDLFAADTKYESGTGWPSFWQPLDGAVETTEDRSFFMTRTEVHCSNCGGHLGHVFEDGPKPTGLRYCMNGVAMGFKPA</sequence>
<gene>
    <name evidence="5" type="primary">msrB</name>
    <name evidence="5" type="ORF">IGS68_00605</name>
</gene>
<comment type="catalytic activity">
    <reaction evidence="3">
        <text>L-methionyl-[protein] + [thioredoxin]-disulfide + H2O = L-methionyl-(R)-S-oxide-[protein] + [thioredoxin]-dithiol</text>
        <dbReference type="Rhea" id="RHEA:24164"/>
        <dbReference type="Rhea" id="RHEA-COMP:10698"/>
        <dbReference type="Rhea" id="RHEA-COMP:10700"/>
        <dbReference type="Rhea" id="RHEA-COMP:12313"/>
        <dbReference type="Rhea" id="RHEA-COMP:12314"/>
        <dbReference type="ChEBI" id="CHEBI:15377"/>
        <dbReference type="ChEBI" id="CHEBI:16044"/>
        <dbReference type="ChEBI" id="CHEBI:29950"/>
        <dbReference type="ChEBI" id="CHEBI:45764"/>
        <dbReference type="ChEBI" id="CHEBI:50058"/>
        <dbReference type="EC" id="1.8.4.12"/>
    </reaction>
</comment>
<evidence type="ECO:0000313" key="6">
    <source>
        <dbReference type="Proteomes" id="UP000595197"/>
    </source>
</evidence>
<name>A0ABX7B631_9PROT</name>
<evidence type="ECO:0000313" key="5">
    <source>
        <dbReference type="EMBL" id="QQP89816.1"/>
    </source>
</evidence>
<dbReference type="PANTHER" id="PTHR10173">
    <property type="entry name" value="METHIONINE SULFOXIDE REDUCTASE"/>
    <property type="match status" value="1"/>
</dbReference>
<dbReference type="InterPro" id="IPR028427">
    <property type="entry name" value="Met_Sox_Rdtase_MsrB"/>
</dbReference>
<dbReference type="InterPro" id="IPR002579">
    <property type="entry name" value="Met_Sox_Rdtase_MsrB_dom"/>
</dbReference>
<dbReference type="Gene3D" id="2.170.150.20">
    <property type="entry name" value="Peptide methionine sulfoxide reductase"/>
    <property type="match status" value="1"/>
</dbReference>
<protein>
    <recommendedName>
        <fullName evidence="1">peptide-methionine (R)-S-oxide reductase</fullName>
        <ecNumber evidence="1">1.8.4.12</ecNumber>
    </recommendedName>
</protein>
<organism evidence="5 6">
    <name type="scientific">Skermanella cutis</name>
    <dbReference type="NCBI Taxonomy" id="2775420"/>
    <lineage>
        <taxon>Bacteria</taxon>
        <taxon>Pseudomonadati</taxon>
        <taxon>Pseudomonadota</taxon>
        <taxon>Alphaproteobacteria</taxon>
        <taxon>Rhodospirillales</taxon>
        <taxon>Azospirillaceae</taxon>
        <taxon>Skermanella</taxon>
    </lineage>
</organism>
<proteinExistence type="predicted"/>
<dbReference type="PANTHER" id="PTHR10173:SF57">
    <property type="entry name" value="PEPTIDE-METHIONINE (R)-S-OXIDE REDUCTASE"/>
    <property type="match status" value="1"/>
</dbReference>